<protein>
    <submittedName>
        <fullName evidence="1">Uncharacterized protein</fullName>
    </submittedName>
</protein>
<evidence type="ECO:0000313" key="2">
    <source>
        <dbReference type="Proteomes" id="UP000008177"/>
    </source>
</evidence>
<dbReference type="Proteomes" id="UP000008177">
    <property type="component" value="Unplaced contigs"/>
</dbReference>
<proteinExistence type="predicted"/>
<dbReference type="HOGENOM" id="CLU_672671_0_0_1"/>
<organism evidence="1 2">
    <name type="scientific">Botryotinia fuckeliana (strain T4)</name>
    <name type="common">Noble rot fungus</name>
    <name type="synonym">Botrytis cinerea</name>
    <dbReference type="NCBI Taxonomy" id="999810"/>
    <lineage>
        <taxon>Eukaryota</taxon>
        <taxon>Fungi</taxon>
        <taxon>Dikarya</taxon>
        <taxon>Ascomycota</taxon>
        <taxon>Pezizomycotina</taxon>
        <taxon>Leotiomycetes</taxon>
        <taxon>Helotiales</taxon>
        <taxon>Sclerotiniaceae</taxon>
        <taxon>Botrytis</taxon>
    </lineage>
</organism>
<dbReference type="InParanoid" id="G2YEE8"/>
<dbReference type="SUPFAM" id="SSF52540">
    <property type="entry name" value="P-loop containing nucleoside triphosphate hydrolases"/>
    <property type="match status" value="1"/>
</dbReference>
<dbReference type="InterPro" id="IPR038718">
    <property type="entry name" value="SNF2-like_sf"/>
</dbReference>
<reference evidence="2" key="1">
    <citation type="journal article" date="2011" name="PLoS Genet.">
        <title>Genomic analysis of the necrotrophic fungal pathogens Sclerotinia sclerotiorum and Botrytis cinerea.</title>
        <authorList>
            <person name="Amselem J."/>
            <person name="Cuomo C.A."/>
            <person name="van Kan J.A."/>
            <person name="Viaud M."/>
            <person name="Benito E.P."/>
            <person name="Couloux A."/>
            <person name="Coutinho P.M."/>
            <person name="de Vries R.P."/>
            <person name="Dyer P.S."/>
            <person name="Fillinger S."/>
            <person name="Fournier E."/>
            <person name="Gout L."/>
            <person name="Hahn M."/>
            <person name="Kohn L."/>
            <person name="Lapalu N."/>
            <person name="Plummer K.M."/>
            <person name="Pradier J.M."/>
            <person name="Quevillon E."/>
            <person name="Sharon A."/>
            <person name="Simon A."/>
            <person name="ten Have A."/>
            <person name="Tudzynski B."/>
            <person name="Tudzynski P."/>
            <person name="Wincker P."/>
            <person name="Andrew M."/>
            <person name="Anthouard V."/>
            <person name="Beever R.E."/>
            <person name="Beffa R."/>
            <person name="Benoit I."/>
            <person name="Bouzid O."/>
            <person name="Brault B."/>
            <person name="Chen Z."/>
            <person name="Choquer M."/>
            <person name="Collemare J."/>
            <person name="Cotton P."/>
            <person name="Danchin E.G."/>
            <person name="Da Silva C."/>
            <person name="Gautier A."/>
            <person name="Giraud C."/>
            <person name="Giraud T."/>
            <person name="Gonzalez C."/>
            <person name="Grossetete S."/>
            <person name="Guldener U."/>
            <person name="Henrissat B."/>
            <person name="Howlett B.J."/>
            <person name="Kodira C."/>
            <person name="Kretschmer M."/>
            <person name="Lappartient A."/>
            <person name="Leroch M."/>
            <person name="Levis C."/>
            <person name="Mauceli E."/>
            <person name="Neuveglise C."/>
            <person name="Oeser B."/>
            <person name="Pearson M."/>
            <person name="Poulain J."/>
            <person name="Poussereau N."/>
            <person name="Quesneville H."/>
            <person name="Rascle C."/>
            <person name="Schumacher J."/>
            <person name="Segurens B."/>
            <person name="Sexton A."/>
            <person name="Silva E."/>
            <person name="Sirven C."/>
            <person name="Soanes D.M."/>
            <person name="Talbot N.J."/>
            <person name="Templeton M."/>
            <person name="Yandava C."/>
            <person name="Yarden O."/>
            <person name="Zeng Q."/>
            <person name="Rollins J.A."/>
            <person name="Lebrun M.H."/>
            <person name="Dickman M."/>
        </authorList>
    </citation>
    <scope>NUCLEOTIDE SEQUENCE [LARGE SCALE GENOMIC DNA]</scope>
    <source>
        <strain evidence="2">T4</strain>
    </source>
</reference>
<dbReference type="Gene3D" id="3.40.50.10810">
    <property type="entry name" value="Tandem AAA-ATPase domain"/>
    <property type="match status" value="1"/>
</dbReference>
<accession>G2YEE8</accession>
<dbReference type="EMBL" id="FQ790323">
    <property type="protein sequence ID" value="CCD50146.1"/>
    <property type="molecule type" value="Genomic_DNA"/>
</dbReference>
<dbReference type="AlphaFoldDB" id="G2YEE8"/>
<sequence length="409" mass="46324">MGVTLDPLDTQHSSTPFCLATLGLLSEFAGNKFCRRLTTRFGHRGVLIIIVQLLASNCKIDDLDLFAFIYGTSYGDYVLEAKKEGIAEIEPPYRYWLKKFNEAPPKKTIRKIIDEDLFKSTLVEVEMYGTGPDGVTVEVFTTGVYDLFDAPSQDNIWRPWLPGTSSTLVLKVFQVCGIAWAKAKLMRNYGAILGCQMGLGKIVQALGVIQAMADDPEVAKNKITKFFPHLNLKLYGPKSKRITKNDEFFHQGNENRRSILLPSFNLLNRRHSLKARSDWTDKNNEDPLNWDYTLETLIGICIVDEASLVKQKTSNWFKDIQSVVADFYLVMTATLCDNTFEDARGPTALINTDRLCLDQNRCFNPFDLPKDDNLPILQGTEMAYVEYVVKEKDPVKSAQNMGKLLKQIF</sequence>
<dbReference type="STRING" id="999810.G2YEE8"/>
<evidence type="ECO:0000313" key="1">
    <source>
        <dbReference type="EMBL" id="CCD50146.1"/>
    </source>
</evidence>
<dbReference type="InterPro" id="IPR027417">
    <property type="entry name" value="P-loop_NTPase"/>
</dbReference>
<dbReference type="OrthoDB" id="3561240at2759"/>
<gene>
    <name evidence="1" type="ORF">BofuT4_P025450.1</name>
</gene>
<name>G2YEE8_BOTF4</name>